<dbReference type="GO" id="GO:0008933">
    <property type="term" value="F:peptidoglycan lytic transglycosylase activity"/>
    <property type="evidence" value="ECO:0007669"/>
    <property type="project" value="InterPro"/>
</dbReference>
<dbReference type="Gene3D" id="1.10.530.10">
    <property type="match status" value="1"/>
</dbReference>
<dbReference type="InterPro" id="IPR008258">
    <property type="entry name" value="Transglycosylase_SLT_dom_1"/>
</dbReference>
<dbReference type="CDD" id="cd13401">
    <property type="entry name" value="Slt70-like"/>
    <property type="match status" value="1"/>
</dbReference>
<dbReference type="InterPro" id="IPR023346">
    <property type="entry name" value="Lysozyme-like_dom_sf"/>
</dbReference>
<dbReference type="AlphaFoldDB" id="A0A3P5WK67"/>
<dbReference type="Gene3D" id="1.25.20.10">
    <property type="entry name" value="Bacterial muramidases"/>
    <property type="match status" value="1"/>
</dbReference>
<dbReference type="SUPFAM" id="SSF48435">
    <property type="entry name" value="Bacterial muramidases"/>
    <property type="match status" value="1"/>
</dbReference>
<dbReference type="GO" id="GO:0004553">
    <property type="term" value="F:hydrolase activity, hydrolyzing O-glycosyl compounds"/>
    <property type="evidence" value="ECO:0007669"/>
    <property type="project" value="InterPro"/>
</dbReference>
<evidence type="ECO:0000313" key="6">
    <source>
        <dbReference type="Proteomes" id="UP000277498"/>
    </source>
</evidence>
<keyword evidence="5" id="KW-0456">Lyase</keyword>
<evidence type="ECO:0000256" key="1">
    <source>
        <dbReference type="ARBA" id="ARBA00007734"/>
    </source>
</evidence>
<comment type="similarity">
    <text evidence="1">Belongs to the transglycosylase Slt family.</text>
</comment>
<feature type="domain" description="Transglycosylase SLT" evidence="4">
    <location>
        <begin position="497"/>
        <end position="597"/>
    </location>
</feature>
<sequence>MWRQGGFGTVRAMSLVFRLLILALVLLPLPARADQVQAMKTALELLRTKDWQAALEAAPAGVGRDFVIWSWLREGEGRLGDYEAFLTRRGDWPGLALLRQKGEEAVARSETPARVTAWFKDYPPQTARGAIALVGAHKALGQMAMAETEAMRAWAELSFTAAEEETLIALMPEAVAMVHPLRLDTLLWEGRRPEAMRMLPRVSADLRLLAEARLALRADEKGIDAILARVPDSLKSDPGLGYERFIWRMRRDLYPEAAELILSVAPDKLGRPEAWTARRALLARWLMRQGEAQKAYRVAAGHGLTRGSSYVDLEFLAGFIALRRLNDPATALKHFGHLRAEVTTAISVARADYWQGRAEEAAGRQDQALAHYRAAAKHQTAYYGLLAAERLGLDLDPALLNETPAAGWRQSGFAGSSVLEAGRLLLAAGNRPEGKRFLLHLSESLSSAELAQLAEMALEMNEPHIALVIAKQAAERGAILPRPYYPVPDLVPDGLKVSRALALAISRRESEFEPIARSSANARGLMQVLPETAERMAKDLGLEYALSKLYEPSFNTQVGAAYLAKMVEEFGPSIAMIASGYNAGPGRPRRWITEFGDPRRADVDVVDWVETIPFAETRTYVMRVVEGVVIYRAKLRGATGPVRISAELKG</sequence>
<dbReference type="GO" id="GO:0016020">
    <property type="term" value="C:membrane"/>
    <property type="evidence" value="ECO:0007669"/>
    <property type="project" value="InterPro"/>
</dbReference>
<dbReference type="GO" id="GO:0042597">
    <property type="term" value="C:periplasmic space"/>
    <property type="evidence" value="ECO:0007669"/>
    <property type="project" value="InterPro"/>
</dbReference>
<dbReference type="Pfam" id="PF01464">
    <property type="entry name" value="SLT"/>
    <property type="match status" value="1"/>
</dbReference>
<dbReference type="EMBL" id="UXAW01000034">
    <property type="protein sequence ID" value="VDC21232.1"/>
    <property type="molecule type" value="Genomic_DNA"/>
</dbReference>
<dbReference type="InterPro" id="IPR000189">
    <property type="entry name" value="Transglyc_AS"/>
</dbReference>
<dbReference type="GO" id="GO:0000270">
    <property type="term" value="P:peptidoglycan metabolic process"/>
    <property type="evidence" value="ECO:0007669"/>
    <property type="project" value="InterPro"/>
</dbReference>
<dbReference type="PANTHER" id="PTHR37423">
    <property type="entry name" value="SOLUBLE LYTIC MUREIN TRANSGLYCOSYLASE-RELATED"/>
    <property type="match status" value="1"/>
</dbReference>
<keyword evidence="3" id="KW-0732">Signal</keyword>
<evidence type="ECO:0000256" key="3">
    <source>
        <dbReference type="ARBA" id="ARBA00022729"/>
    </source>
</evidence>
<reference evidence="5 6" key="1">
    <citation type="submission" date="2018-11" db="EMBL/GenBank/DDBJ databases">
        <authorList>
            <person name="Criscuolo A."/>
        </authorList>
    </citation>
    <scope>NUCLEOTIDE SEQUENCE [LARGE SCALE GENOMIC DNA]</scope>
    <source>
        <strain evidence="5">ACIP111625</strain>
    </source>
</reference>
<evidence type="ECO:0000256" key="2">
    <source>
        <dbReference type="ARBA" id="ARBA00009387"/>
    </source>
</evidence>
<dbReference type="PROSITE" id="PS00922">
    <property type="entry name" value="TRANSGLYCOSYLASE"/>
    <property type="match status" value="1"/>
</dbReference>
<evidence type="ECO:0000313" key="5">
    <source>
        <dbReference type="EMBL" id="VDC21232.1"/>
    </source>
</evidence>
<protein>
    <submittedName>
        <fullName evidence="5">Soluble lytic murein transglycosylase</fullName>
        <ecNumber evidence="5">4.2.2.-</ecNumber>
    </submittedName>
</protein>
<accession>A0A3P5WK67</accession>
<dbReference type="SUPFAM" id="SSF53955">
    <property type="entry name" value="Lysozyme-like"/>
    <property type="match status" value="1"/>
</dbReference>
<dbReference type="InterPro" id="IPR008939">
    <property type="entry name" value="Lytic_TGlycosylase_superhlx_U"/>
</dbReference>
<organism evidence="5 6">
    <name type="scientific">Pseudogemmobacter humi</name>
    <dbReference type="NCBI Taxonomy" id="2483812"/>
    <lineage>
        <taxon>Bacteria</taxon>
        <taxon>Pseudomonadati</taxon>
        <taxon>Pseudomonadota</taxon>
        <taxon>Alphaproteobacteria</taxon>
        <taxon>Rhodobacterales</taxon>
        <taxon>Paracoccaceae</taxon>
        <taxon>Pseudogemmobacter</taxon>
    </lineage>
</organism>
<evidence type="ECO:0000259" key="4">
    <source>
        <dbReference type="Pfam" id="PF01464"/>
    </source>
</evidence>
<proteinExistence type="inferred from homology"/>
<name>A0A3P5WK67_9RHOB</name>
<dbReference type="PANTHER" id="PTHR37423:SF2">
    <property type="entry name" value="MEMBRANE-BOUND LYTIC MUREIN TRANSGLYCOSYLASE C"/>
    <property type="match status" value="1"/>
</dbReference>
<dbReference type="EC" id="4.2.2.-" evidence="5"/>
<comment type="similarity">
    <text evidence="2">Belongs to the virb1 family.</text>
</comment>
<gene>
    <name evidence="5" type="primary">slt_2</name>
    <name evidence="5" type="ORF">XINFAN_00576</name>
</gene>
<dbReference type="Proteomes" id="UP000277498">
    <property type="component" value="Unassembled WGS sequence"/>
</dbReference>
<keyword evidence="6" id="KW-1185">Reference proteome</keyword>